<dbReference type="InterPro" id="IPR000073">
    <property type="entry name" value="AB_hydrolase_1"/>
</dbReference>
<comment type="catalytic activity">
    <reaction evidence="31">
        <text>1,2-ditetradecanoyl-sn-glycero-3-phosphocholine + H2O = 2-tetradecanoyl-sn-glycero-3-phosphocholine + tetradecanoate + H(+)</text>
        <dbReference type="Rhea" id="RHEA:54404"/>
        <dbReference type="ChEBI" id="CHEBI:15377"/>
        <dbReference type="ChEBI" id="CHEBI:15378"/>
        <dbReference type="ChEBI" id="CHEBI:30807"/>
        <dbReference type="ChEBI" id="CHEBI:45240"/>
        <dbReference type="ChEBI" id="CHEBI:131738"/>
    </reaction>
    <physiologicalReaction direction="left-to-right" evidence="31">
        <dbReference type="Rhea" id="RHEA:54405"/>
    </physiologicalReaction>
</comment>
<dbReference type="InterPro" id="IPR029058">
    <property type="entry name" value="AB_hydrolase_fold"/>
</dbReference>
<accession>A0A8C3I220</accession>
<evidence type="ECO:0000259" key="36">
    <source>
        <dbReference type="Pfam" id="PF00561"/>
    </source>
</evidence>
<evidence type="ECO:0000256" key="27">
    <source>
        <dbReference type="ARBA" id="ARBA00052144"/>
    </source>
</evidence>
<evidence type="ECO:0000256" key="30">
    <source>
        <dbReference type="ARBA" id="ARBA00052808"/>
    </source>
</evidence>
<dbReference type="GO" id="GO:0008970">
    <property type="term" value="F:phospholipase A1 activity"/>
    <property type="evidence" value="ECO:0007669"/>
    <property type="project" value="UniProtKB-EC"/>
</dbReference>
<evidence type="ECO:0000256" key="34">
    <source>
        <dbReference type="ARBA" id="ARBA00082158"/>
    </source>
</evidence>
<evidence type="ECO:0000256" key="22">
    <source>
        <dbReference type="ARBA" id="ARBA00050276"/>
    </source>
</evidence>
<dbReference type="InterPro" id="IPR000952">
    <property type="entry name" value="AB_hydrolase_4_CS"/>
</dbReference>
<evidence type="ECO:0000256" key="16">
    <source>
        <dbReference type="ARBA" id="ARBA00047611"/>
    </source>
</evidence>
<keyword evidence="12" id="KW-1208">Phospholipid metabolism</keyword>
<evidence type="ECO:0000256" key="18">
    <source>
        <dbReference type="ARBA" id="ARBA00048471"/>
    </source>
</evidence>
<evidence type="ECO:0000256" key="31">
    <source>
        <dbReference type="ARBA" id="ARBA00052894"/>
    </source>
</evidence>
<dbReference type="PANTHER" id="PTHR10794:SF60">
    <property type="entry name" value="PROTEIN ABHD1"/>
    <property type="match status" value="1"/>
</dbReference>
<evidence type="ECO:0000256" key="25">
    <source>
        <dbReference type="ARBA" id="ARBA00051705"/>
    </source>
</evidence>
<comment type="catalytic activity">
    <reaction evidence="15">
        <text>a 1,2-diacyl-sn-glycero-3-phosphocholine + H2O = a 2-acyl-sn-glycero-3-phosphocholine + a fatty acid + H(+)</text>
        <dbReference type="Rhea" id="RHEA:18689"/>
        <dbReference type="ChEBI" id="CHEBI:15377"/>
        <dbReference type="ChEBI" id="CHEBI:15378"/>
        <dbReference type="ChEBI" id="CHEBI:28868"/>
        <dbReference type="ChEBI" id="CHEBI:57643"/>
        <dbReference type="ChEBI" id="CHEBI:57875"/>
        <dbReference type="EC" id="3.1.1.32"/>
    </reaction>
    <physiologicalReaction direction="left-to-right" evidence="15">
        <dbReference type="Rhea" id="RHEA:18690"/>
    </physiologicalReaction>
</comment>
<comment type="catalytic activity">
    <reaction evidence="18">
        <text>1-hexadecanoyl-2-glutaroyl-sn-glycero-3-phosphocholine + H2O = glutarate + 1-hexadecanoyl-sn-glycero-3-phosphocholine + H(+)</text>
        <dbReference type="Rhea" id="RHEA:41159"/>
        <dbReference type="ChEBI" id="CHEBI:15377"/>
        <dbReference type="ChEBI" id="CHEBI:15378"/>
        <dbReference type="ChEBI" id="CHEBI:30921"/>
        <dbReference type="ChEBI" id="CHEBI:72998"/>
        <dbReference type="ChEBI" id="CHEBI:77756"/>
    </reaction>
    <physiologicalReaction direction="left-to-right" evidence="18">
        <dbReference type="Rhea" id="RHEA:41160"/>
    </physiologicalReaction>
</comment>
<comment type="catalytic activity">
    <reaction evidence="30">
        <text>1-hexadecanoyl-2-nonadioyl-sn-glycero-3-phosphocholine + H2O = nonanedioate + 1-hexadecanoyl-sn-glycero-3-phosphocholine + H(+)</text>
        <dbReference type="Rhea" id="RHEA:41388"/>
        <dbReference type="ChEBI" id="CHEBI:15377"/>
        <dbReference type="ChEBI" id="CHEBI:15378"/>
        <dbReference type="ChEBI" id="CHEBI:72998"/>
        <dbReference type="ChEBI" id="CHEBI:78207"/>
        <dbReference type="ChEBI" id="CHEBI:78208"/>
    </reaction>
    <physiologicalReaction direction="left-to-right" evidence="30">
        <dbReference type="Rhea" id="RHEA:41389"/>
    </physiologicalReaction>
</comment>
<comment type="catalytic activity">
    <reaction evidence="17">
        <text>1-hexadecanoyl-2-(9-oxononanoyl)-sn-glycero-3-phosphocholine + H2O = 9-oxononanoate + 1-hexadecanoyl-sn-glycero-3-phosphocholine + H(+)</text>
        <dbReference type="Rhea" id="RHEA:41179"/>
        <dbReference type="ChEBI" id="CHEBI:15377"/>
        <dbReference type="ChEBI" id="CHEBI:15378"/>
        <dbReference type="ChEBI" id="CHEBI:61042"/>
        <dbReference type="ChEBI" id="CHEBI:72998"/>
        <dbReference type="ChEBI" id="CHEBI:77812"/>
    </reaction>
    <physiologicalReaction direction="left-to-right" evidence="17">
        <dbReference type="Rhea" id="RHEA:41180"/>
    </physiologicalReaction>
</comment>
<comment type="catalytic activity">
    <reaction evidence="28">
        <text>1-octadecanoyl-2-hexanoyl-sn-glycero-3-phosphocholine + H2O = hexanoate + 1-octadecanoyl-sn-glycero-3-phosphocholine + H(+)</text>
        <dbReference type="Rhea" id="RHEA:54464"/>
        <dbReference type="ChEBI" id="CHEBI:15377"/>
        <dbReference type="ChEBI" id="CHEBI:15378"/>
        <dbReference type="ChEBI" id="CHEBI:17120"/>
        <dbReference type="ChEBI" id="CHEBI:73858"/>
        <dbReference type="ChEBI" id="CHEBI:138212"/>
    </reaction>
    <physiologicalReaction direction="left-to-right" evidence="28">
        <dbReference type="Rhea" id="RHEA:54465"/>
    </physiologicalReaction>
</comment>
<comment type="subcellular location">
    <subcellularLocation>
        <location evidence="1">Membrane</location>
        <topology evidence="1">Single-pass type II membrane protein</topology>
    </subcellularLocation>
</comment>
<evidence type="ECO:0000256" key="5">
    <source>
        <dbReference type="ARBA" id="ARBA00022487"/>
    </source>
</evidence>
<keyword evidence="9" id="KW-1133">Transmembrane helix</keyword>
<dbReference type="Gene3D" id="3.40.50.1820">
    <property type="entry name" value="alpha/beta hydrolase"/>
    <property type="match status" value="1"/>
</dbReference>
<dbReference type="GO" id="GO:0047372">
    <property type="term" value="F:monoacylglycerol lipase activity"/>
    <property type="evidence" value="ECO:0007669"/>
    <property type="project" value="TreeGrafter"/>
</dbReference>
<evidence type="ECO:0000256" key="19">
    <source>
        <dbReference type="ARBA" id="ARBA00050145"/>
    </source>
</evidence>
<dbReference type="PROSITE" id="PS01133">
    <property type="entry name" value="UPF0017"/>
    <property type="match status" value="1"/>
</dbReference>
<dbReference type="Pfam" id="PF00561">
    <property type="entry name" value="Abhydrolase_1"/>
    <property type="match status" value="1"/>
</dbReference>
<dbReference type="GO" id="GO:0016020">
    <property type="term" value="C:membrane"/>
    <property type="evidence" value="ECO:0007669"/>
    <property type="project" value="UniProtKB-SubCell"/>
</dbReference>
<evidence type="ECO:0000256" key="13">
    <source>
        <dbReference type="ARBA" id="ARBA00023422"/>
    </source>
</evidence>
<organism evidence="37 38">
    <name type="scientific">Chrysemys picta bellii</name>
    <name type="common">Western painted turtle</name>
    <name type="synonym">Emys bellii</name>
    <dbReference type="NCBI Taxonomy" id="8478"/>
    <lineage>
        <taxon>Eukaryota</taxon>
        <taxon>Metazoa</taxon>
        <taxon>Chordata</taxon>
        <taxon>Craniata</taxon>
        <taxon>Vertebrata</taxon>
        <taxon>Euteleostomi</taxon>
        <taxon>Archelosauria</taxon>
        <taxon>Testudinata</taxon>
        <taxon>Testudines</taxon>
        <taxon>Cryptodira</taxon>
        <taxon>Durocryptodira</taxon>
        <taxon>Testudinoidea</taxon>
        <taxon>Emydidae</taxon>
        <taxon>Chrysemys</taxon>
    </lineage>
</organism>
<evidence type="ECO:0000256" key="6">
    <source>
        <dbReference type="ARBA" id="ARBA00022692"/>
    </source>
</evidence>
<comment type="catalytic activity">
    <reaction evidence="29">
        <text>1-octadecanoyl-2-octanoyl-sn-glycero-3-phosphocholine + H2O = 1-octadecanoyl-sn-glycero-3-phosphocholine + octanoate + H(+)</text>
        <dbReference type="Rhea" id="RHEA:54468"/>
        <dbReference type="ChEBI" id="CHEBI:15377"/>
        <dbReference type="ChEBI" id="CHEBI:15378"/>
        <dbReference type="ChEBI" id="CHEBI:25646"/>
        <dbReference type="ChEBI" id="CHEBI:73858"/>
        <dbReference type="ChEBI" id="CHEBI:138213"/>
    </reaction>
    <physiologicalReaction direction="left-to-right" evidence="29">
        <dbReference type="Rhea" id="RHEA:54469"/>
    </physiologicalReaction>
</comment>
<dbReference type="EC" id="3.1.1.4" evidence="4"/>
<evidence type="ECO:0000256" key="32">
    <source>
        <dbReference type="ARBA" id="ARBA00059841"/>
    </source>
</evidence>
<keyword evidence="38" id="KW-1185">Reference proteome</keyword>
<dbReference type="GO" id="GO:0046470">
    <property type="term" value="P:phosphatidylcholine metabolic process"/>
    <property type="evidence" value="ECO:0007669"/>
    <property type="project" value="UniProtKB-ARBA"/>
</dbReference>
<dbReference type="Proteomes" id="UP000694380">
    <property type="component" value="Unplaced"/>
</dbReference>
<comment type="function">
    <text evidence="32">Phospholipase that may play a role in phospholipids remodeling. May selectively cleave myristate (C14)-containing phosphatidylcholines through its predominant phospholipase 1 activity, cleaving preferentially acyl groups in sn1 position. In parallel, may have a minor phospholipase 2 activity acting on acyl groups in position sn2. In addition to (C14)-containing phosphatidylcholines, may also act on other medium-chain-containing and oxidatively truncated phospholipids.</text>
</comment>
<evidence type="ECO:0000256" key="11">
    <source>
        <dbReference type="ARBA" id="ARBA00023136"/>
    </source>
</evidence>
<dbReference type="GO" id="GO:0008126">
    <property type="term" value="F:acetylesterase activity"/>
    <property type="evidence" value="ECO:0007669"/>
    <property type="project" value="TreeGrafter"/>
</dbReference>
<comment type="catalytic activity">
    <reaction evidence="22">
        <text>1-O-hexadecyl-2-nonadioyl-sn-glycero-3-phosphocholine + H2O = nonanedioate + 1-O-hexadecyl-sn-glycero-3-phosphocholine + H(+)</text>
        <dbReference type="Rhea" id="RHEA:54552"/>
        <dbReference type="ChEBI" id="CHEBI:15377"/>
        <dbReference type="ChEBI" id="CHEBI:15378"/>
        <dbReference type="ChEBI" id="CHEBI:64496"/>
        <dbReference type="ChEBI" id="CHEBI:78208"/>
        <dbReference type="ChEBI" id="CHEBI:138269"/>
    </reaction>
    <physiologicalReaction direction="left-to-right" evidence="22">
        <dbReference type="Rhea" id="RHEA:54553"/>
    </physiologicalReaction>
</comment>
<gene>
    <name evidence="37" type="primary">ABHD1</name>
</gene>
<feature type="domain" description="AB hydrolase-1" evidence="36">
    <location>
        <begin position="243"/>
        <end position="484"/>
    </location>
</feature>
<keyword evidence="7" id="KW-0378">Hydrolase</keyword>
<comment type="similarity">
    <text evidence="2">Belongs to the AB hydrolase superfamily. AB hydrolase 4 family.</text>
</comment>
<comment type="catalytic activity">
    <reaction evidence="20">
        <text>1-octadecanoyl-2-nonanoyl-sn-glycero-3-phosphocholine + H2O = nonanoate + 1-octadecanoyl-sn-glycero-3-phosphocholine + H(+)</text>
        <dbReference type="Rhea" id="RHEA:54472"/>
        <dbReference type="ChEBI" id="CHEBI:15377"/>
        <dbReference type="ChEBI" id="CHEBI:15378"/>
        <dbReference type="ChEBI" id="CHEBI:32361"/>
        <dbReference type="ChEBI" id="CHEBI:73858"/>
        <dbReference type="ChEBI" id="CHEBI:138214"/>
    </reaction>
    <physiologicalReaction direction="left-to-right" evidence="20">
        <dbReference type="Rhea" id="RHEA:54473"/>
    </physiologicalReaction>
</comment>
<evidence type="ECO:0000256" key="15">
    <source>
        <dbReference type="ARBA" id="ARBA00036688"/>
    </source>
</evidence>
<evidence type="ECO:0000256" key="8">
    <source>
        <dbReference type="ARBA" id="ARBA00022968"/>
    </source>
</evidence>
<comment type="catalytic activity">
    <reaction evidence="23">
        <text>1-octadecanoyl-2-pentanoyl-sn-glycero-3-phosphocholine + H2O = pentanoate + 1-octadecanoyl-sn-glycero-3-phosphocholine + H(+)</text>
        <dbReference type="Rhea" id="RHEA:54460"/>
        <dbReference type="ChEBI" id="CHEBI:15377"/>
        <dbReference type="ChEBI" id="CHEBI:15378"/>
        <dbReference type="ChEBI" id="CHEBI:31011"/>
        <dbReference type="ChEBI" id="CHEBI:73858"/>
        <dbReference type="ChEBI" id="CHEBI:138211"/>
    </reaction>
    <physiologicalReaction direction="left-to-right" evidence="23">
        <dbReference type="Rhea" id="RHEA:54461"/>
    </physiologicalReaction>
</comment>
<dbReference type="GO" id="GO:0051793">
    <property type="term" value="P:medium-chain fatty acid catabolic process"/>
    <property type="evidence" value="ECO:0007669"/>
    <property type="project" value="TreeGrafter"/>
</dbReference>
<evidence type="ECO:0000256" key="17">
    <source>
        <dbReference type="ARBA" id="ARBA00048288"/>
    </source>
</evidence>
<reference evidence="37" key="1">
    <citation type="submission" date="2025-08" db="UniProtKB">
        <authorList>
            <consortium name="Ensembl"/>
        </authorList>
    </citation>
    <scope>IDENTIFICATION</scope>
</reference>
<evidence type="ECO:0000256" key="3">
    <source>
        <dbReference type="ARBA" id="ARBA00013179"/>
    </source>
</evidence>
<dbReference type="FunFam" id="3.40.50.1820:FF:000079">
    <property type="entry name" value="Abhydrolase domain-containing 3"/>
    <property type="match status" value="1"/>
</dbReference>
<comment type="catalytic activity">
    <reaction evidence="21">
        <text>1-tetradecanoyl-2-(4Z,7Z,10Z,13Z,16Z,19Z-docosahexaenoyl)-sn-glycero-3-phosphocholine + H2O = 2-(4Z,7Z,10Z,13Z,16Z,19Z-docosahexaenoyl)-sn-glycero-3-phosphocholine + tetradecanoate + H(+)</text>
        <dbReference type="Rhea" id="RHEA:54400"/>
        <dbReference type="ChEBI" id="CHEBI:15377"/>
        <dbReference type="ChEBI" id="CHEBI:15378"/>
        <dbReference type="ChEBI" id="CHEBI:30807"/>
        <dbReference type="ChEBI" id="CHEBI:76085"/>
        <dbReference type="ChEBI" id="CHEBI:86162"/>
    </reaction>
    <physiologicalReaction direction="left-to-right" evidence="21">
        <dbReference type="Rhea" id="RHEA:54401"/>
    </physiologicalReaction>
</comment>
<dbReference type="PANTHER" id="PTHR10794">
    <property type="entry name" value="ABHYDROLASE DOMAIN-CONTAINING PROTEIN"/>
    <property type="match status" value="1"/>
</dbReference>
<evidence type="ECO:0000256" key="28">
    <source>
        <dbReference type="ARBA" id="ARBA00052588"/>
    </source>
</evidence>
<evidence type="ECO:0000256" key="12">
    <source>
        <dbReference type="ARBA" id="ARBA00023264"/>
    </source>
</evidence>
<dbReference type="Ensembl" id="ENSCPBT00000031707.1">
    <property type="protein sequence ID" value="ENSCPBP00000026918.1"/>
    <property type="gene ID" value="ENSCPBG00000019100.1"/>
</dbReference>
<dbReference type="GO" id="GO:0051792">
    <property type="term" value="P:medium-chain fatty acid biosynthetic process"/>
    <property type="evidence" value="ECO:0007669"/>
    <property type="project" value="TreeGrafter"/>
</dbReference>
<evidence type="ECO:0000256" key="23">
    <source>
        <dbReference type="ARBA" id="ARBA00050674"/>
    </source>
</evidence>
<evidence type="ECO:0000256" key="21">
    <source>
        <dbReference type="ARBA" id="ARBA00050195"/>
    </source>
</evidence>
<dbReference type="InterPro" id="IPR050960">
    <property type="entry name" value="AB_hydrolase_4_sf"/>
</dbReference>
<dbReference type="AlphaFoldDB" id="A0A8C3I220"/>
<evidence type="ECO:0000256" key="2">
    <source>
        <dbReference type="ARBA" id="ARBA00010884"/>
    </source>
</evidence>
<reference evidence="37" key="2">
    <citation type="submission" date="2025-09" db="UniProtKB">
        <authorList>
            <consortium name="Ensembl"/>
        </authorList>
    </citation>
    <scope>IDENTIFICATION</scope>
</reference>
<comment type="catalytic activity">
    <reaction evidence="26">
        <text>1-octadecanoyl-2-acetyl-sn-glycero-3-phosphocholine + H2O = 1-octadecanoyl-sn-glycero-3-phosphocholine + acetate + H(+)</text>
        <dbReference type="Rhea" id="RHEA:54408"/>
        <dbReference type="ChEBI" id="CHEBI:15377"/>
        <dbReference type="ChEBI" id="CHEBI:15378"/>
        <dbReference type="ChEBI" id="CHEBI:30089"/>
        <dbReference type="ChEBI" id="CHEBI:73858"/>
        <dbReference type="ChEBI" id="CHEBI:75220"/>
    </reaction>
    <physiologicalReaction direction="left-to-right" evidence="26">
        <dbReference type="Rhea" id="RHEA:54409"/>
    </physiologicalReaction>
</comment>
<evidence type="ECO:0000256" key="35">
    <source>
        <dbReference type="SAM" id="MobiDB-lite"/>
    </source>
</evidence>
<dbReference type="GeneTree" id="ENSGT00950000182902"/>
<evidence type="ECO:0000256" key="10">
    <source>
        <dbReference type="ARBA" id="ARBA00023098"/>
    </source>
</evidence>
<feature type="region of interest" description="Disordered" evidence="35">
    <location>
        <begin position="120"/>
        <end position="141"/>
    </location>
</feature>
<dbReference type="SUPFAM" id="SSF53474">
    <property type="entry name" value="alpha/beta-Hydrolases"/>
    <property type="match status" value="1"/>
</dbReference>
<keyword evidence="10" id="KW-0443">Lipid metabolism</keyword>
<sequence length="523" mass="57023">APSPTRCISLFLVPLRPPHVAPSHLWPRPAPPVPPQLGGAGPWPGVWSLRGDGDSPHTPPGAVWLLRSQHRGAGWDPLASRACELGEGSVLWGWGLSLLAQPHGVGSRGPCPWLVPGPVSVTGSDKPGRARAGGDVGPGSRARPLAWAGPSSPRISPQRPLLVGGLPFCAFLETHCPVVSEPFYPTPWCFEGRLQTLLRFFLQSRPQVSYRSELLRTADGGQLLLDWADNAESQRYPEPGTRPTVLLLPGLTSNSQATYILHLVQQASRAGYRTVVFNNRGCKGEELLTPRAFCASNTEDLQTVVTHIKAQHPRAPLLAVGVSLGGILVLKYLAQRGHDTGLVAAMTLSVPWDTEESSRSLEQPLNFLLFNRRLTANLRHLVSRHRKVIAEKVDVEPVLQARSIREFDERYTAVVFGYGTCAEYYQDASPSHLVHAVRLPVLCLNAADDPFSPLQAIPLTTARRLPTLAVLVTARGGHIGFLEGLFPRHESYMDRVFAQFLAAAFEHSQELSRSLGTERPAPQ</sequence>
<evidence type="ECO:0000256" key="29">
    <source>
        <dbReference type="ARBA" id="ARBA00052747"/>
    </source>
</evidence>
<comment type="catalytic activity">
    <reaction evidence="16">
        <text>1-hexadecanoyl-2-(5-oxopentanoyl)-sn-glycero-3-phosphocholine + H2O = 5-oxopentanoate + 1-hexadecanoyl-sn-glycero-3-phosphocholine + H(+)</text>
        <dbReference type="Rhea" id="RHEA:40483"/>
        <dbReference type="ChEBI" id="CHEBI:15377"/>
        <dbReference type="ChEBI" id="CHEBI:15378"/>
        <dbReference type="ChEBI" id="CHEBI:16120"/>
        <dbReference type="ChEBI" id="CHEBI:72998"/>
        <dbReference type="ChEBI" id="CHEBI:77890"/>
    </reaction>
    <physiologicalReaction direction="left-to-right" evidence="16">
        <dbReference type="Rhea" id="RHEA:40484"/>
    </physiologicalReaction>
</comment>
<comment type="catalytic activity">
    <reaction evidence="25">
        <text>1-tetradecanoyl-2-(9Z,12Z-octadecadienoyl)-sn-glycero-3-phosphocholine + H2O = 1-tetradecanoyl-sn-glycero-3-phosphocholine + (9Z,12Z)-octadecadienoate + H(+)</text>
        <dbReference type="Rhea" id="RHEA:54392"/>
        <dbReference type="ChEBI" id="CHEBI:15377"/>
        <dbReference type="ChEBI" id="CHEBI:15378"/>
        <dbReference type="ChEBI" id="CHEBI:30245"/>
        <dbReference type="ChEBI" id="CHEBI:64489"/>
        <dbReference type="ChEBI" id="CHEBI:86094"/>
    </reaction>
    <physiologicalReaction direction="left-to-right" evidence="25">
        <dbReference type="Rhea" id="RHEA:54393"/>
    </physiologicalReaction>
</comment>
<evidence type="ECO:0000256" key="1">
    <source>
        <dbReference type="ARBA" id="ARBA00004606"/>
    </source>
</evidence>
<dbReference type="EC" id="3.1.1.32" evidence="3"/>
<comment type="catalytic activity">
    <reaction evidence="14">
        <text>1-O-hexadecyl-2-acetyl-sn-glycero-3-phosphocholine + H2O = 1-O-hexadecyl-sn-glycero-3-phosphocholine + acetate + H(+)</text>
        <dbReference type="Rhea" id="RHEA:40479"/>
        <dbReference type="ChEBI" id="CHEBI:15377"/>
        <dbReference type="ChEBI" id="CHEBI:15378"/>
        <dbReference type="ChEBI" id="CHEBI:30089"/>
        <dbReference type="ChEBI" id="CHEBI:44811"/>
        <dbReference type="ChEBI" id="CHEBI:64496"/>
    </reaction>
    <physiologicalReaction direction="left-to-right" evidence="14">
        <dbReference type="Rhea" id="RHEA:40480"/>
    </physiologicalReaction>
</comment>
<proteinExistence type="inferred from homology"/>
<comment type="catalytic activity">
    <reaction evidence="24">
        <text>1-tetradecanoyl-2-(5Z,8Z,11Z,14Z-eicosatetraenoyl)-sn-glycero-3-phosphocholine + H2O = 2-(5Z,8Z,11Z,14Z)-eicosatetraenoyl-sn-glycero-3-phosphocholine + tetradecanoate + H(+)</text>
        <dbReference type="Rhea" id="RHEA:54396"/>
        <dbReference type="ChEBI" id="CHEBI:15377"/>
        <dbReference type="ChEBI" id="CHEBI:15378"/>
        <dbReference type="ChEBI" id="CHEBI:30807"/>
        <dbReference type="ChEBI" id="CHEBI:76079"/>
        <dbReference type="ChEBI" id="CHEBI:86102"/>
    </reaction>
    <physiologicalReaction direction="left-to-right" evidence="24">
        <dbReference type="Rhea" id="RHEA:54397"/>
    </physiologicalReaction>
</comment>
<keyword evidence="5" id="KW-0719">Serine esterase</keyword>
<dbReference type="OMA" id="MMTTSWG"/>
<evidence type="ECO:0000256" key="26">
    <source>
        <dbReference type="ARBA" id="ARBA00052087"/>
    </source>
</evidence>
<comment type="catalytic activity">
    <reaction evidence="13">
        <text>a 1,2-diacyl-sn-glycero-3-phosphocholine + H2O = a 1-acyl-sn-glycero-3-phosphocholine + a fatty acid + H(+)</text>
        <dbReference type="Rhea" id="RHEA:15801"/>
        <dbReference type="ChEBI" id="CHEBI:15377"/>
        <dbReference type="ChEBI" id="CHEBI:15378"/>
        <dbReference type="ChEBI" id="CHEBI:28868"/>
        <dbReference type="ChEBI" id="CHEBI:57643"/>
        <dbReference type="ChEBI" id="CHEBI:58168"/>
        <dbReference type="EC" id="3.1.1.4"/>
    </reaction>
    <physiologicalReaction direction="left-to-right" evidence="13">
        <dbReference type="Rhea" id="RHEA:15802"/>
    </physiologicalReaction>
</comment>
<keyword evidence="6" id="KW-0812">Transmembrane</keyword>
<name>A0A8C3I220_CHRPI</name>
<evidence type="ECO:0000256" key="9">
    <source>
        <dbReference type="ARBA" id="ARBA00022989"/>
    </source>
</evidence>
<evidence type="ECO:0000256" key="33">
    <source>
        <dbReference type="ARBA" id="ARBA00071303"/>
    </source>
</evidence>
<comment type="catalytic activity">
    <reaction evidence="27">
        <text>1-tetradecanoyl-2-(9Z,12Z-octadecadienoyl)-sn-glycero-3-phosphocholine + H2O = 2-(9Z,12Z-octadecadienoyl)-sn-glycero-3-phosphocholine + tetradecanoate + H(+)</text>
        <dbReference type="Rhea" id="RHEA:54388"/>
        <dbReference type="ChEBI" id="CHEBI:15377"/>
        <dbReference type="ChEBI" id="CHEBI:15378"/>
        <dbReference type="ChEBI" id="CHEBI:30807"/>
        <dbReference type="ChEBI" id="CHEBI:76084"/>
        <dbReference type="ChEBI" id="CHEBI:86094"/>
    </reaction>
    <physiologicalReaction direction="left-to-right" evidence="27">
        <dbReference type="Rhea" id="RHEA:54389"/>
    </physiologicalReaction>
</comment>
<evidence type="ECO:0000256" key="20">
    <source>
        <dbReference type="ARBA" id="ARBA00050182"/>
    </source>
</evidence>
<dbReference type="GO" id="GO:0004623">
    <property type="term" value="F:phospholipase A2 activity"/>
    <property type="evidence" value="ECO:0007669"/>
    <property type="project" value="UniProtKB-EC"/>
</dbReference>
<evidence type="ECO:0000256" key="24">
    <source>
        <dbReference type="ARBA" id="ARBA00051164"/>
    </source>
</evidence>
<evidence type="ECO:0000256" key="7">
    <source>
        <dbReference type="ARBA" id="ARBA00022801"/>
    </source>
</evidence>
<evidence type="ECO:0000313" key="37">
    <source>
        <dbReference type="Ensembl" id="ENSCPBP00000026918.1"/>
    </source>
</evidence>
<keyword evidence="11" id="KW-0472">Membrane</keyword>
<evidence type="ECO:0000313" key="38">
    <source>
        <dbReference type="Proteomes" id="UP000694380"/>
    </source>
</evidence>
<comment type="catalytic activity">
    <reaction evidence="19">
        <text>1,2-ditetradecanoyl-sn-glycero-3-phosphocholine + H2O = 1-tetradecanoyl-sn-glycero-3-phosphocholine + tetradecanoate + H(+)</text>
        <dbReference type="Rhea" id="RHEA:54456"/>
        <dbReference type="ChEBI" id="CHEBI:15377"/>
        <dbReference type="ChEBI" id="CHEBI:15378"/>
        <dbReference type="ChEBI" id="CHEBI:30807"/>
        <dbReference type="ChEBI" id="CHEBI:45240"/>
        <dbReference type="ChEBI" id="CHEBI:64489"/>
    </reaction>
    <physiologicalReaction direction="left-to-right" evidence="19">
        <dbReference type="Rhea" id="RHEA:54457"/>
    </physiologicalReaction>
</comment>
<protein>
    <recommendedName>
        <fullName evidence="33">Phospholipase ABHD3</fullName>
        <ecNumber evidence="3">3.1.1.32</ecNumber>
        <ecNumber evidence="4">3.1.1.4</ecNumber>
    </recommendedName>
    <alternativeName>
        <fullName evidence="34">Abhydrolase domain-containing protein 3</fullName>
    </alternativeName>
</protein>
<evidence type="ECO:0000256" key="14">
    <source>
        <dbReference type="ARBA" id="ARBA00023721"/>
    </source>
</evidence>
<evidence type="ECO:0000256" key="4">
    <source>
        <dbReference type="ARBA" id="ARBA00013278"/>
    </source>
</evidence>
<keyword evidence="8" id="KW-0735">Signal-anchor</keyword>